<proteinExistence type="predicted"/>
<keyword evidence="5" id="KW-1185">Reference proteome</keyword>
<dbReference type="RefSeq" id="XP_005820080.1">
    <property type="nucleotide sequence ID" value="XM_005820023.1"/>
</dbReference>
<keyword evidence="2" id="KW-0732">Signal</keyword>
<dbReference type="PaxDb" id="55529-EKX33100"/>
<evidence type="ECO:0000256" key="1">
    <source>
        <dbReference type="SAM" id="MobiDB-lite"/>
    </source>
</evidence>
<evidence type="ECO:0000313" key="4">
    <source>
        <dbReference type="EnsemblProtists" id="EKX33100"/>
    </source>
</evidence>
<dbReference type="AlphaFoldDB" id="L1IB76"/>
<accession>L1IB76</accession>
<dbReference type="GeneID" id="17289824"/>
<dbReference type="Proteomes" id="UP000011087">
    <property type="component" value="Unassembled WGS sequence"/>
</dbReference>
<dbReference type="KEGG" id="gtt:GUITHDRAFT_148161"/>
<dbReference type="HOGENOM" id="CLU_437728_0_0_1"/>
<sequence>MPSKLSAILLLLLLLLPALALAALQREPAKTDTQASHAAPAQHAHNFLDLVKTRVGQLSSSLSDLPHSLKVHVAKHKADASKQQRAKTRSMSGDPCEQWSNPLMMEMSSSMTNCSTLDFFDASSRASGCECMSGMLDMVGSLSEADLSSLMACPMINISITTWNMTCRDNQFAACLDQLSNVESPQAAMGVICSDCVQMMYQMATTMMMMISGEGEMSMPASSNEDQVMNNVMELCDQCTPAAVLEAMTGSSSDYKARASLLCSSCGMKVMQAVALVEPDSRMSMIASAGCYQDQGSYCAERYMNEAEFAPKWSTVLSACGLPAEPMSVTDYTYMSYMGLACSMECQEALASYQSYMGCCLNGLGDAMPWQFQTIWQNITDTCYANNMQDSNSTMTPPPSCDMYSTYPMHKSIKLAIENLYPDYFMYGMYGMYGMLSYGGNDFLNSAVMDFVTSFPATYNGTYLHFSTYQYPLATLQLHVKVLSAEHDAMLTAELSPYVDNKFSILQASRRGAGAVLGLMRGWTEMYSDMKVISTAPMPLYMLNDYWNPGCYAGSSWKNISRDPLKTFITGGLGKQMLKDKKEVWMCLQGQGTCGWFNDAYCYVYDESWSAFIPWDYQTKLGIVG</sequence>
<reference evidence="4" key="3">
    <citation type="submission" date="2016-03" db="UniProtKB">
        <authorList>
            <consortium name="EnsemblProtists"/>
        </authorList>
    </citation>
    <scope>IDENTIFICATION</scope>
</reference>
<evidence type="ECO:0000313" key="3">
    <source>
        <dbReference type="EMBL" id="EKX33100.1"/>
    </source>
</evidence>
<reference evidence="5" key="2">
    <citation type="submission" date="2012-11" db="EMBL/GenBank/DDBJ databases">
        <authorList>
            <person name="Kuo A."/>
            <person name="Curtis B.A."/>
            <person name="Tanifuji G."/>
            <person name="Burki F."/>
            <person name="Gruber A."/>
            <person name="Irimia M."/>
            <person name="Maruyama S."/>
            <person name="Arias M.C."/>
            <person name="Ball S.G."/>
            <person name="Gile G.H."/>
            <person name="Hirakawa Y."/>
            <person name="Hopkins J.F."/>
            <person name="Rensing S.A."/>
            <person name="Schmutz J."/>
            <person name="Symeonidi A."/>
            <person name="Elias M."/>
            <person name="Eveleigh R.J."/>
            <person name="Herman E.K."/>
            <person name="Klute M.J."/>
            <person name="Nakayama T."/>
            <person name="Obornik M."/>
            <person name="Reyes-Prieto A."/>
            <person name="Armbrust E.V."/>
            <person name="Aves S.J."/>
            <person name="Beiko R.G."/>
            <person name="Coutinho P."/>
            <person name="Dacks J.B."/>
            <person name="Durnford D.G."/>
            <person name="Fast N.M."/>
            <person name="Green B.R."/>
            <person name="Grisdale C."/>
            <person name="Hempe F."/>
            <person name="Henrissat B."/>
            <person name="Hoppner M.P."/>
            <person name="Ishida K.-I."/>
            <person name="Kim E."/>
            <person name="Koreny L."/>
            <person name="Kroth P.G."/>
            <person name="Liu Y."/>
            <person name="Malik S.-B."/>
            <person name="Maier U.G."/>
            <person name="McRose D."/>
            <person name="Mock T."/>
            <person name="Neilson J.A."/>
            <person name="Onodera N.T."/>
            <person name="Poole A.M."/>
            <person name="Pritham E.J."/>
            <person name="Richards T.A."/>
            <person name="Rocap G."/>
            <person name="Roy S.W."/>
            <person name="Sarai C."/>
            <person name="Schaack S."/>
            <person name="Shirato S."/>
            <person name="Slamovits C.H."/>
            <person name="Spencer D.F."/>
            <person name="Suzuki S."/>
            <person name="Worden A.Z."/>
            <person name="Zauner S."/>
            <person name="Barry K."/>
            <person name="Bell C."/>
            <person name="Bharti A.K."/>
            <person name="Crow J.A."/>
            <person name="Grimwood J."/>
            <person name="Kramer R."/>
            <person name="Lindquist E."/>
            <person name="Lucas S."/>
            <person name="Salamov A."/>
            <person name="McFadden G.I."/>
            <person name="Lane C.E."/>
            <person name="Keeling P.J."/>
            <person name="Gray M.W."/>
            <person name="Grigoriev I.V."/>
            <person name="Archibald J.M."/>
        </authorList>
    </citation>
    <scope>NUCLEOTIDE SEQUENCE</scope>
    <source>
        <strain evidence="5">CCMP2712</strain>
    </source>
</reference>
<gene>
    <name evidence="3" type="ORF">GUITHDRAFT_148161</name>
</gene>
<feature type="chain" id="PRO_5008769845" evidence="2">
    <location>
        <begin position="23"/>
        <end position="625"/>
    </location>
</feature>
<evidence type="ECO:0000313" key="5">
    <source>
        <dbReference type="Proteomes" id="UP000011087"/>
    </source>
</evidence>
<feature type="signal peptide" evidence="2">
    <location>
        <begin position="1"/>
        <end position="22"/>
    </location>
</feature>
<evidence type="ECO:0000256" key="2">
    <source>
        <dbReference type="SAM" id="SignalP"/>
    </source>
</evidence>
<reference evidence="3 5" key="1">
    <citation type="journal article" date="2012" name="Nature">
        <title>Algal genomes reveal evolutionary mosaicism and the fate of nucleomorphs.</title>
        <authorList>
            <consortium name="DOE Joint Genome Institute"/>
            <person name="Curtis B.A."/>
            <person name="Tanifuji G."/>
            <person name="Burki F."/>
            <person name="Gruber A."/>
            <person name="Irimia M."/>
            <person name="Maruyama S."/>
            <person name="Arias M.C."/>
            <person name="Ball S.G."/>
            <person name="Gile G.H."/>
            <person name="Hirakawa Y."/>
            <person name="Hopkins J.F."/>
            <person name="Kuo A."/>
            <person name="Rensing S.A."/>
            <person name="Schmutz J."/>
            <person name="Symeonidi A."/>
            <person name="Elias M."/>
            <person name="Eveleigh R.J."/>
            <person name="Herman E.K."/>
            <person name="Klute M.J."/>
            <person name="Nakayama T."/>
            <person name="Obornik M."/>
            <person name="Reyes-Prieto A."/>
            <person name="Armbrust E.V."/>
            <person name="Aves S.J."/>
            <person name="Beiko R.G."/>
            <person name="Coutinho P."/>
            <person name="Dacks J.B."/>
            <person name="Durnford D.G."/>
            <person name="Fast N.M."/>
            <person name="Green B.R."/>
            <person name="Grisdale C.J."/>
            <person name="Hempel F."/>
            <person name="Henrissat B."/>
            <person name="Hoppner M.P."/>
            <person name="Ishida K."/>
            <person name="Kim E."/>
            <person name="Koreny L."/>
            <person name="Kroth P.G."/>
            <person name="Liu Y."/>
            <person name="Malik S.B."/>
            <person name="Maier U.G."/>
            <person name="McRose D."/>
            <person name="Mock T."/>
            <person name="Neilson J.A."/>
            <person name="Onodera N.T."/>
            <person name="Poole A.M."/>
            <person name="Pritham E.J."/>
            <person name="Richards T.A."/>
            <person name="Rocap G."/>
            <person name="Roy S.W."/>
            <person name="Sarai C."/>
            <person name="Schaack S."/>
            <person name="Shirato S."/>
            <person name="Slamovits C.H."/>
            <person name="Spencer D.F."/>
            <person name="Suzuki S."/>
            <person name="Worden A.Z."/>
            <person name="Zauner S."/>
            <person name="Barry K."/>
            <person name="Bell C."/>
            <person name="Bharti A.K."/>
            <person name="Crow J.A."/>
            <person name="Grimwood J."/>
            <person name="Kramer R."/>
            <person name="Lindquist E."/>
            <person name="Lucas S."/>
            <person name="Salamov A."/>
            <person name="McFadden G.I."/>
            <person name="Lane C.E."/>
            <person name="Keeling P.J."/>
            <person name="Gray M.W."/>
            <person name="Grigoriev I.V."/>
            <person name="Archibald J.M."/>
        </authorList>
    </citation>
    <scope>NUCLEOTIDE SEQUENCE</scope>
    <source>
        <strain evidence="3 5">CCMP2712</strain>
    </source>
</reference>
<name>L1IB76_GUITC</name>
<organism evidence="3">
    <name type="scientific">Guillardia theta (strain CCMP2712)</name>
    <name type="common">Cryptophyte</name>
    <dbReference type="NCBI Taxonomy" id="905079"/>
    <lineage>
        <taxon>Eukaryota</taxon>
        <taxon>Cryptophyceae</taxon>
        <taxon>Pyrenomonadales</taxon>
        <taxon>Geminigeraceae</taxon>
        <taxon>Guillardia</taxon>
    </lineage>
</organism>
<protein>
    <submittedName>
        <fullName evidence="3 4">Uncharacterized protein</fullName>
    </submittedName>
</protein>
<feature type="region of interest" description="Disordered" evidence="1">
    <location>
        <begin position="76"/>
        <end position="95"/>
    </location>
</feature>
<dbReference type="EnsemblProtists" id="EKX33100">
    <property type="protein sequence ID" value="EKX33100"/>
    <property type="gene ID" value="GUITHDRAFT_148161"/>
</dbReference>
<dbReference type="EMBL" id="JH993156">
    <property type="protein sequence ID" value="EKX33100.1"/>
    <property type="molecule type" value="Genomic_DNA"/>
</dbReference>